<gene>
    <name evidence="1" type="ORF">TWF696_009606</name>
</gene>
<proteinExistence type="predicted"/>
<evidence type="ECO:0000313" key="1">
    <source>
        <dbReference type="EMBL" id="KAK6338796.1"/>
    </source>
</evidence>
<evidence type="ECO:0000313" key="2">
    <source>
        <dbReference type="Proteomes" id="UP001375240"/>
    </source>
</evidence>
<accession>A0AAV9UES7</accession>
<dbReference type="EMBL" id="JAVHNQ010000009">
    <property type="protein sequence ID" value="KAK6338796.1"/>
    <property type="molecule type" value="Genomic_DNA"/>
</dbReference>
<dbReference type="AlphaFoldDB" id="A0AAV9UES7"/>
<comment type="caution">
    <text evidence="1">The sequence shown here is derived from an EMBL/GenBank/DDBJ whole genome shotgun (WGS) entry which is preliminary data.</text>
</comment>
<sequence length="209" mass="24159">MPPTYTTDQGFLQRVESIYNDPWPANSPFQSAFWGFTVWRYIVTAEFEDQNWYRPSRRWDNPLRMYILVASKRGPTSYQLGHHINSASLVITTMTPEDDESMLRHRKFEDDARRTVLEIIEWSEYKRARLPIVYAVVHELVVIFFQWTGWEYGPGKLTKLVVEDAGSGKKYSGALHVVDDADGVNLVLEHIKATEVVVEAVDTEEASEE</sequence>
<reference evidence="1 2" key="1">
    <citation type="submission" date="2019-10" db="EMBL/GenBank/DDBJ databases">
        <authorList>
            <person name="Palmer J.M."/>
        </authorList>
    </citation>
    <scope>NUCLEOTIDE SEQUENCE [LARGE SCALE GENOMIC DNA]</scope>
    <source>
        <strain evidence="1 2">TWF696</strain>
    </source>
</reference>
<protein>
    <submittedName>
        <fullName evidence="1">Uncharacterized protein</fullName>
    </submittedName>
</protein>
<dbReference type="Proteomes" id="UP001375240">
    <property type="component" value="Unassembled WGS sequence"/>
</dbReference>
<organism evidence="1 2">
    <name type="scientific">Orbilia brochopaga</name>
    <dbReference type="NCBI Taxonomy" id="3140254"/>
    <lineage>
        <taxon>Eukaryota</taxon>
        <taxon>Fungi</taxon>
        <taxon>Dikarya</taxon>
        <taxon>Ascomycota</taxon>
        <taxon>Pezizomycotina</taxon>
        <taxon>Orbiliomycetes</taxon>
        <taxon>Orbiliales</taxon>
        <taxon>Orbiliaceae</taxon>
        <taxon>Orbilia</taxon>
    </lineage>
</organism>
<keyword evidence="2" id="KW-1185">Reference proteome</keyword>
<name>A0AAV9UES7_9PEZI</name>